<dbReference type="Proteomes" id="UP000030678">
    <property type="component" value="Unassembled WGS sequence"/>
</dbReference>
<protein>
    <recommendedName>
        <fullName evidence="6">Myocyte-specific enhancer factor 2d</fullName>
    </recommendedName>
</protein>
<gene>
    <name evidence="4" type="ORF">G647_03767</name>
</gene>
<dbReference type="HOGENOM" id="CLU_029545_0_0_1"/>
<feature type="region of interest" description="Disordered" evidence="3">
    <location>
        <begin position="168"/>
        <end position="190"/>
    </location>
</feature>
<feature type="compositionally biased region" description="Low complexity" evidence="3">
    <location>
        <begin position="105"/>
        <end position="122"/>
    </location>
</feature>
<evidence type="ECO:0000256" key="1">
    <source>
        <dbReference type="ARBA" id="ARBA00022574"/>
    </source>
</evidence>
<proteinExistence type="predicted"/>
<dbReference type="InterPro" id="IPR052254">
    <property type="entry name" value="CUL4-DDB1_E3_ligase_receptor"/>
</dbReference>
<accession>V9DDK9</accession>
<reference evidence="4 5" key="1">
    <citation type="submission" date="2013-03" db="EMBL/GenBank/DDBJ databases">
        <title>The Genome Sequence of Cladophialophora carrionii CBS 160.54.</title>
        <authorList>
            <consortium name="The Broad Institute Genomics Platform"/>
            <person name="Cuomo C."/>
            <person name="de Hoog S."/>
            <person name="Gorbushina A."/>
            <person name="Walker B."/>
            <person name="Young S.K."/>
            <person name="Zeng Q."/>
            <person name="Gargeya S."/>
            <person name="Fitzgerald M."/>
            <person name="Haas B."/>
            <person name="Abouelleil A."/>
            <person name="Allen A.W."/>
            <person name="Alvarado L."/>
            <person name="Arachchi H.M."/>
            <person name="Berlin A.M."/>
            <person name="Chapman S.B."/>
            <person name="Gainer-Dewar J."/>
            <person name="Goldberg J."/>
            <person name="Griggs A."/>
            <person name="Gujja S."/>
            <person name="Hansen M."/>
            <person name="Howarth C."/>
            <person name="Imamovic A."/>
            <person name="Ireland A."/>
            <person name="Larimer J."/>
            <person name="McCowan C."/>
            <person name="Murphy C."/>
            <person name="Pearson M."/>
            <person name="Poon T.W."/>
            <person name="Priest M."/>
            <person name="Roberts A."/>
            <person name="Saif S."/>
            <person name="Shea T."/>
            <person name="Sisk P."/>
            <person name="Sykes S."/>
            <person name="Wortman J."/>
            <person name="Nusbaum C."/>
            <person name="Birren B."/>
        </authorList>
    </citation>
    <scope>NUCLEOTIDE SEQUENCE [LARGE SCALE GENOMIC DNA]</scope>
    <source>
        <strain evidence="4 5">CBS 160.54</strain>
    </source>
</reference>
<name>V9DDK9_9EURO</name>
<dbReference type="EMBL" id="KB822704">
    <property type="protein sequence ID" value="ETI24398.1"/>
    <property type="molecule type" value="Genomic_DNA"/>
</dbReference>
<dbReference type="InterPro" id="IPR036322">
    <property type="entry name" value="WD40_repeat_dom_sf"/>
</dbReference>
<organism evidence="4 5">
    <name type="scientific">Cladophialophora carrionii CBS 160.54</name>
    <dbReference type="NCBI Taxonomy" id="1279043"/>
    <lineage>
        <taxon>Eukaryota</taxon>
        <taxon>Fungi</taxon>
        <taxon>Dikarya</taxon>
        <taxon>Ascomycota</taxon>
        <taxon>Pezizomycotina</taxon>
        <taxon>Eurotiomycetes</taxon>
        <taxon>Chaetothyriomycetidae</taxon>
        <taxon>Chaetothyriales</taxon>
        <taxon>Herpotrichiellaceae</taxon>
        <taxon>Cladophialophora</taxon>
    </lineage>
</organism>
<evidence type="ECO:0000256" key="2">
    <source>
        <dbReference type="ARBA" id="ARBA00022737"/>
    </source>
</evidence>
<dbReference type="GO" id="GO:0080008">
    <property type="term" value="C:Cul4-RING E3 ubiquitin ligase complex"/>
    <property type="evidence" value="ECO:0007669"/>
    <property type="project" value="TreeGrafter"/>
</dbReference>
<dbReference type="AlphaFoldDB" id="V9DDK9"/>
<dbReference type="InterPro" id="IPR015943">
    <property type="entry name" value="WD40/YVTN_repeat-like_dom_sf"/>
</dbReference>
<evidence type="ECO:0008006" key="6">
    <source>
        <dbReference type="Google" id="ProtNLM"/>
    </source>
</evidence>
<evidence type="ECO:0000313" key="4">
    <source>
        <dbReference type="EMBL" id="ETI24398.1"/>
    </source>
</evidence>
<dbReference type="PANTHER" id="PTHR44472">
    <property type="entry name" value="DDB1- AND CUL4-ASSOCIATED FACTOR 4-RELATED"/>
    <property type="match status" value="1"/>
</dbReference>
<evidence type="ECO:0000256" key="3">
    <source>
        <dbReference type="SAM" id="MobiDB-lite"/>
    </source>
</evidence>
<dbReference type="OrthoDB" id="128867at2759"/>
<dbReference type="SUPFAM" id="SSF50978">
    <property type="entry name" value="WD40 repeat-like"/>
    <property type="match status" value="1"/>
</dbReference>
<keyword evidence="1" id="KW-0853">WD repeat</keyword>
<dbReference type="Gene3D" id="2.130.10.10">
    <property type="entry name" value="YVTN repeat-like/Quinoprotein amine dehydrogenase"/>
    <property type="match status" value="1"/>
</dbReference>
<sequence>MPPDLPGFYFDAEKNRYFKIQANHVAPTGSKYSRQAVKAETVIKKDQRRVERNRRAKLATTVTRSKVLHHPLLSFDRRLGDLRRSARTGVAEYYAASLHGADALGGASASSSSSSASSSASSITPNSGRFAVDHDSGTLFGDFTWSPSPYHRSARMLALYRDRNPFFDDDDDQRYPGDDGSWRSTPHPESTGPLYSLKRGHFDTIASVARVQALVSVGRGMMAWVQSSAREGSPQESRVKVASCAASPSWSGRVDDRVNESAFYNRIVDLAVRPTAAGGGGHETTNDNIALATGSSVWLMDVSVTDPRRHDCTQYPLNQADGTNDVMKVHFLDHNVLMCGTRSGKMLLLDVREPPPASKARVGASTRIQHSSAITNMRALPDGVGPSSSHILLAGLGSTSVYDLRFTPPPCLKCHLPRANSYRQSRPLVCFDIPVPRRQSHYGLGWAYDPELNLVVAASTDYVDNHRVGVWNAGTGRMVAAASPLNEFVFSAPVTCVEVARVRDGPKSVLLSCAGVGGGVIEWSAQGGRSVDHGQTE</sequence>
<keyword evidence="2" id="KW-0677">Repeat</keyword>
<dbReference type="RefSeq" id="XP_008726334.1">
    <property type="nucleotide sequence ID" value="XM_008728112.1"/>
</dbReference>
<dbReference type="PANTHER" id="PTHR44472:SF1">
    <property type="entry name" value="DDB1 AND CUL4 ASSOCIATED FACTOR 4"/>
    <property type="match status" value="1"/>
</dbReference>
<feature type="region of interest" description="Disordered" evidence="3">
    <location>
        <begin position="105"/>
        <end position="127"/>
    </location>
</feature>
<dbReference type="GeneID" id="19982260"/>
<dbReference type="VEuPathDB" id="FungiDB:G647_03767"/>
<evidence type="ECO:0000313" key="5">
    <source>
        <dbReference type="Proteomes" id="UP000030678"/>
    </source>
</evidence>